<accession>A0A2C5YP32</accession>
<sequence length="213" mass="22643">MWPSIWPCISSSSPASPKSGRLLLFPLLSWLLLHLAASAPRPPPLPPPCPSPPPPILILCLRLLLVLVLVLVLVLLIFSLLLIFTSGSTPRQQLPWLILLSISALFFPPSTPWTAKKVVAGPTHIALTPGSAHHRRQSPVYDDAEAASSRWPLGASPGGPIAAFCGAGPRLATSVQSVALARLSPVGGCLGRDGEPRDHVHPSLARRLCLPRV</sequence>
<comment type="caution">
    <text evidence="3">The sequence shown here is derived from an EMBL/GenBank/DDBJ whole genome shotgun (WGS) entry which is preliminary data.</text>
</comment>
<dbReference type="AlphaFoldDB" id="A0A2C5YP32"/>
<evidence type="ECO:0000256" key="2">
    <source>
        <dbReference type="SAM" id="SignalP"/>
    </source>
</evidence>
<keyword evidence="1" id="KW-0472">Membrane</keyword>
<keyword evidence="2" id="KW-0732">Signal</keyword>
<evidence type="ECO:0000256" key="1">
    <source>
        <dbReference type="SAM" id="Phobius"/>
    </source>
</evidence>
<feature type="transmembrane region" description="Helical" evidence="1">
    <location>
        <begin position="54"/>
        <end position="84"/>
    </location>
</feature>
<evidence type="ECO:0000313" key="4">
    <source>
        <dbReference type="Proteomes" id="UP000226431"/>
    </source>
</evidence>
<protein>
    <submittedName>
        <fullName evidence="3">Uncharacterized protein</fullName>
    </submittedName>
</protein>
<gene>
    <name evidence="3" type="ORF">CDD80_6699</name>
</gene>
<dbReference type="EMBL" id="NJES01000757">
    <property type="protein sequence ID" value="PHH69486.1"/>
    <property type="molecule type" value="Genomic_DNA"/>
</dbReference>
<keyword evidence="1" id="KW-0812">Transmembrane</keyword>
<organism evidence="3 4">
    <name type="scientific">Ophiocordyceps camponoti-rufipedis</name>
    <dbReference type="NCBI Taxonomy" id="2004952"/>
    <lineage>
        <taxon>Eukaryota</taxon>
        <taxon>Fungi</taxon>
        <taxon>Dikarya</taxon>
        <taxon>Ascomycota</taxon>
        <taxon>Pezizomycotina</taxon>
        <taxon>Sordariomycetes</taxon>
        <taxon>Hypocreomycetidae</taxon>
        <taxon>Hypocreales</taxon>
        <taxon>Ophiocordycipitaceae</taxon>
        <taxon>Ophiocordyceps</taxon>
    </lineage>
</organism>
<feature type="chain" id="PRO_5012903176" evidence="2">
    <location>
        <begin position="39"/>
        <end position="213"/>
    </location>
</feature>
<proteinExistence type="predicted"/>
<keyword evidence="1" id="KW-1133">Transmembrane helix</keyword>
<name>A0A2C5YP32_9HYPO</name>
<dbReference type="Proteomes" id="UP000226431">
    <property type="component" value="Unassembled WGS sequence"/>
</dbReference>
<reference evidence="3 4" key="1">
    <citation type="submission" date="2017-06" db="EMBL/GenBank/DDBJ databases">
        <title>Ant-infecting Ophiocordyceps genomes reveal a high diversity of potential behavioral manipulation genes and a possible major role for enterotoxins.</title>
        <authorList>
            <person name="De Bekker C."/>
            <person name="Evans H.C."/>
            <person name="Brachmann A."/>
            <person name="Hughes D.P."/>
        </authorList>
    </citation>
    <scope>NUCLEOTIDE SEQUENCE [LARGE SCALE GENOMIC DNA]</scope>
    <source>
        <strain evidence="3 4">Map16</strain>
    </source>
</reference>
<feature type="signal peptide" evidence="2">
    <location>
        <begin position="1"/>
        <end position="38"/>
    </location>
</feature>
<evidence type="ECO:0000313" key="3">
    <source>
        <dbReference type="EMBL" id="PHH69486.1"/>
    </source>
</evidence>
<keyword evidence="4" id="KW-1185">Reference proteome</keyword>